<evidence type="ECO:0000313" key="3">
    <source>
        <dbReference type="EMBL" id="NYD53482.1"/>
    </source>
</evidence>
<feature type="transmembrane region" description="Helical" evidence="2">
    <location>
        <begin position="168"/>
        <end position="187"/>
    </location>
</feature>
<keyword evidence="2" id="KW-0812">Transmembrane</keyword>
<feature type="transmembrane region" description="Helical" evidence="2">
    <location>
        <begin position="66"/>
        <end position="82"/>
    </location>
</feature>
<feature type="region of interest" description="Disordered" evidence="1">
    <location>
        <begin position="1"/>
        <end position="21"/>
    </location>
</feature>
<evidence type="ECO:0000256" key="1">
    <source>
        <dbReference type="SAM" id="MobiDB-lite"/>
    </source>
</evidence>
<protein>
    <recommendedName>
        <fullName evidence="5">NnrS family protein</fullName>
    </recommendedName>
</protein>
<dbReference type="EMBL" id="JACCBH010000001">
    <property type="protein sequence ID" value="NYD53482.1"/>
    <property type="molecule type" value="Genomic_DNA"/>
</dbReference>
<feature type="transmembrane region" description="Helical" evidence="2">
    <location>
        <begin position="142"/>
        <end position="162"/>
    </location>
</feature>
<evidence type="ECO:0000313" key="4">
    <source>
        <dbReference type="Proteomes" id="UP000552045"/>
    </source>
</evidence>
<evidence type="ECO:0000256" key="2">
    <source>
        <dbReference type="SAM" id="Phobius"/>
    </source>
</evidence>
<feature type="transmembrane region" description="Helical" evidence="2">
    <location>
        <begin position="353"/>
        <end position="375"/>
    </location>
</feature>
<accession>A0A7Y9JL93</accession>
<feature type="transmembrane region" description="Helical" evidence="2">
    <location>
        <begin position="199"/>
        <end position="219"/>
    </location>
</feature>
<feature type="transmembrane region" description="Helical" evidence="2">
    <location>
        <begin position="322"/>
        <end position="341"/>
    </location>
</feature>
<feature type="transmembrane region" description="Helical" evidence="2">
    <location>
        <begin position="289"/>
        <end position="310"/>
    </location>
</feature>
<dbReference type="AlphaFoldDB" id="A0A7Y9JL93"/>
<evidence type="ECO:0008006" key="5">
    <source>
        <dbReference type="Google" id="ProtNLM"/>
    </source>
</evidence>
<feature type="transmembrane region" description="Helical" evidence="2">
    <location>
        <begin position="31"/>
        <end position="54"/>
    </location>
</feature>
<keyword evidence="4" id="KW-1185">Reference proteome</keyword>
<name>A0A7Y9JL93_9MICO</name>
<feature type="transmembrane region" description="Helical" evidence="2">
    <location>
        <begin position="115"/>
        <end position="135"/>
    </location>
</feature>
<feature type="transmembrane region" description="Helical" evidence="2">
    <location>
        <begin position="256"/>
        <end position="277"/>
    </location>
</feature>
<feature type="transmembrane region" description="Helical" evidence="2">
    <location>
        <begin position="225"/>
        <end position="244"/>
    </location>
</feature>
<organism evidence="3 4">
    <name type="scientific">Microbacterium pseudoresistens</name>
    <dbReference type="NCBI Taxonomy" id="640634"/>
    <lineage>
        <taxon>Bacteria</taxon>
        <taxon>Bacillati</taxon>
        <taxon>Actinomycetota</taxon>
        <taxon>Actinomycetes</taxon>
        <taxon>Micrococcales</taxon>
        <taxon>Microbacteriaceae</taxon>
        <taxon>Microbacterium</taxon>
    </lineage>
</organism>
<dbReference type="Proteomes" id="UP000552045">
    <property type="component" value="Unassembled WGS sequence"/>
</dbReference>
<feature type="compositionally biased region" description="Basic and acidic residues" evidence="1">
    <location>
        <begin position="12"/>
        <end position="21"/>
    </location>
</feature>
<keyword evidence="2" id="KW-1133">Transmembrane helix</keyword>
<keyword evidence="2" id="KW-0472">Membrane</keyword>
<comment type="caution">
    <text evidence="3">The sequence shown here is derived from an EMBL/GenBank/DDBJ whole genome shotgun (WGS) entry which is preliminary data.</text>
</comment>
<proteinExistence type="predicted"/>
<dbReference type="RefSeq" id="WP_218844421.1">
    <property type="nucleotide sequence ID" value="NZ_BAABLC010000005.1"/>
</dbReference>
<sequence length="390" mass="40962">MTRARHAFAGQPRRDQVRDTGAGRRRPSWRLIWLVPAAVALLIGLDAGLLLLGLPAPVDAARLPDVHGMLLTLGFVGTLISLERATALARWYGYLAPALLGLGGLLLVAAPVPLIVAKGVLVAGAAAFALVYIPLWRRQHDAPLLTQLLAAVLALAGAILWLNQDTMYRIVPWLFGFIILTIAAERVELARITMGPRAGGRLLALAWAMTGALVVGVALPDAGAVLLGLSILSLTVWLLVHDVARRTIRADGSARYMAACILAGYVWLAVAGAILLFGHLAPGAAYDAAVHAVFLGYTFSMIMAHATTILPAVLHIALPYRAAFWIPAALLQAGLVIRLWPGDGVGSELALRVGGVIGVVALVLFMLTALTSAILGPPRAPAKATTGEAE</sequence>
<reference evidence="3 4" key="1">
    <citation type="submission" date="2020-07" db="EMBL/GenBank/DDBJ databases">
        <title>Sequencing the genomes of 1000 actinobacteria strains.</title>
        <authorList>
            <person name="Klenk H.-P."/>
        </authorList>
    </citation>
    <scope>NUCLEOTIDE SEQUENCE [LARGE SCALE GENOMIC DNA]</scope>
    <source>
        <strain evidence="3 4">DSM 22185</strain>
    </source>
</reference>
<feature type="transmembrane region" description="Helical" evidence="2">
    <location>
        <begin position="91"/>
        <end position="109"/>
    </location>
</feature>
<gene>
    <name evidence="3" type="ORF">BKA02_000537</name>
</gene>